<accession>A0A543CUG3</accession>
<dbReference type="EMBL" id="VFOZ01000001">
    <property type="protein sequence ID" value="TQM00746.1"/>
    <property type="molecule type" value="Genomic_DNA"/>
</dbReference>
<dbReference type="NCBIfam" id="TIGR03891">
    <property type="entry name" value="thiopep_ocin"/>
    <property type="match status" value="1"/>
</dbReference>
<dbReference type="InterPro" id="IPR006827">
    <property type="entry name" value="Lant_deHydtase_N"/>
</dbReference>
<evidence type="ECO:0000259" key="2">
    <source>
        <dbReference type="Pfam" id="PF14028"/>
    </source>
</evidence>
<dbReference type="RefSeq" id="WP_185792487.1">
    <property type="nucleotide sequence ID" value="NZ_VFOZ01000001.1"/>
</dbReference>
<comment type="caution">
    <text evidence="3">The sequence shown here is derived from an EMBL/GenBank/DDBJ whole genome shotgun (WGS) entry which is preliminary data.</text>
</comment>
<evidence type="ECO:0000259" key="1">
    <source>
        <dbReference type="Pfam" id="PF04738"/>
    </source>
</evidence>
<feature type="domain" description="Thiopeptide-type bacteriocin biosynthesis" evidence="2">
    <location>
        <begin position="760"/>
        <end position="1013"/>
    </location>
</feature>
<evidence type="ECO:0000313" key="4">
    <source>
        <dbReference type="Proteomes" id="UP000316096"/>
    </source>
</evidence>
<keyword evidence="4" id="KW-1185">Reference proteome</keyword>
<dbReference type="Pfam" id="PF14028">
    <property type="entry name" value="Lant_dehydr_C"/>
    <property type="match status" value="1"/>
</dbReference>
<evidence type="ECO:0000313" key="3">
    <source>
        <dbReference type="EMBL" id="TQM00746.1"/>
    </source>
</evidence>
<name>A0A543CUG3_9ACTN</name>
<dbReference type="Pfam" id="PF04738">
    <property type="entry name" value="Lant_dehydr_N"/>
    <property type="match status" value="1"/>
</dbReference>
<reference evidence="3 4" key="1">
    <citation type="submission" date="2019-06" db="EMBL/GenBank/DDBJ databases">
        <title>Sequencing the genomes of 1000 actinobacteria strains.</title>
        <authorList>
            <person name="Klenk H.-P."/>
        </authorList>
    </citation>
    <scope>NUCLEOTIDE SEQUENCE [LARGE SCALE GENOMIC DNA]</scope>
    <source>
        <strain evidence="3 4">DSM 102200</strain>
    </source>
</reference>
<dbReference type="InterPro" id="IPR023809">
    <property type="entry name" value="Thiopep_bacteriocin_synth_dom"/>
</dbReference>
<gene>
    <name evidence="3" type="ORF">FB559_6467</name>
</gene>
<dbReference type="Proteomes" id="UP000316096">
    <property type="component" value="Unassembled WGS sequence"/>
</dbReference>
<sequence>MSEEAEFRAAGFAMARLSALSTIREVVRPAHESGSAELSAFLLDAAADPFIREAVAVSSASLDALLDKLVSGVPVEPKRLRSAALSMTRYIVRMTHRPTPFGLMAGVAAARLDDEPKIRIGARHRKHARVDMAWLSAVIRPWETAPAVLEHLRVVANDLCFVRGDRLIIPYAPPGDANWGLDDRERTVRHTGAVRLALAAAGTPIRHADLVTHVREAFPGIGEAVVRRMLAGLVEHDVLLTDLRPPATAADPLDHVLQRLASVNDHPGHAALGQVRVLLDVYEATPPGKGREVLRIAAGAMRALHVTDRPVHVDLAMDADIVLPWAVAEELERAAAAAWRLVPASALEDPLAEYRTAFIERYGVGVGIPLGEVLDQSAGIGPPAHYLSGPEPARRDTGSEERDLIIGEIAQRAAAQDAREVVLDDAVIERLARHGDGRPPGFVEMCVQLLADSEEDLRTGRFGLVASPYSQRYRPGSLSGRFMRILPELGPAVAGLATELAGDGTGVVPAQLTTLLGSSRDLNVVQVPRLTDQTVRIGVFADRSRPGVLTVEDLAIAAHPDRLSVLSLRDGTEVVPELFSALNVAARVPFAARLVWEIGAARMPSWPLWSWGAAARLPRLPRVRHGRTVLIPARWRPDRRLAGSEAPFEDWRRSFEAWRRDWSVPGTVEAAVLDQRLRLDLGSELHLRVLRDELRRHPDLKLYEKPFGGEIGTGCTGGHATEVVIALRPASPRRVQAGTGPPPPVIGRNSRPVHQPGGEWLYLKVYAAARRHDEIIAHHLPLLLERAGSVADRWFFMRYHDDRPHLRLRFHGEPAALNSTLLPAVHDWAAGLAAAGTIQHIVIDAYRPEVTRYGGTLAIEAAEGLFGADSDAVIAQLGLRAKGLLDPPMELLAAANVLDLVERLHGEGWQEWILATFPKGSHHPAFQAGRRAAVRLLTAGSGRPDAAAVAGGDELAGLWLRRGMLAAPYARILSERPGTRDTAIRSVLHLHHNRLAGVDPEGEADVYAIVRGAVQAHLDRKRHESR</sequence>
<organism evidence="3 4">
    <name type="scientific">Actinoallomurus bryophytorum</name>
    <dbReference type="NCBI Taxonomy" id="1490222"/>
    <lineage>
        <taxon>Bacteria</taxon>
        <taxon>Bacillati</taxon>
        <taxon>Actinomycetota</taxon>
        <taxon>Actinomycetes</taxon>
        <taxon>Streptosporangiales</taxon>
        <taxon>Thermomonosporaceae</taxon>
        <taxon>Actinoallomurus</taxon>
    </lineage>
</organism>
<protein>
    <submittedName>
        <fullName evidence="3">Thiopeptide-type bacteriocin biosynthesis protein</fullName>
    </submittedName>
</protein>
<dbReference type="AlphaFoldDB" id="A0A543CUG3"/>
<proteinExistence type="predicted"/>
<feature type="domain" description="Lantibiotic dehydratase N-terminal" evidence="1">
    <location>
        <begin position="47"/>
        <end position="690"/>
    </location>
</feature>